<sequence length="243" mass="26245">MNRNNGAANARRGGKRAPQSGARRRARGKSVERRAAPIQYVTTVGPSQPRMGTGQGWQRISHQEIILQVTASTTSDSVQIVPIIPRLSLSTAEKPIYQGSAPHLRQMGDAFSIHRWRSLSFEWVPSCPTTTPGNLVLRFYPSYSTPTPKLLTDIMDSESLVIVPSISGAIYRPKIDTRAQSPELRNISITGFSALSDEDKGDFSVGRLVVGASKQAVGLQLGLLRMSYVIELRGATAGSGASA</sequence>
<keyword evidence="10" id="KW-1185">Reference proteome</keyword>
<evidence type="ECO:0000313" key="10">
    <source>
        <dbReference type="Proteomes" id="UP000201822"/>
    </source>
</evidence>
<protein>
    <recommendedName>
        <fullName evidence="3">Capsid protein</fullName>
    </recommendedName>
</protein>
<dbReference type="SUPFAM" id="SSF88633">
    <property type="entry name" value="Positive stranded ssRNA viruses"/>
    <property type="match status" value="1"/>
</dbReference>
<keyword evidence="6" id="KW-1142">T=3 icosahedral capsid protein</keyword>
<comment type="subcellular location">
    <subcellularLocation>
        <location evidence="1">Virion</location>
    </subcellularLocation>
</comment>
<feature type="compositionally biased region" description="Low complexity" evidence="7">
    <location>
        <begin position="1"/>
        <end position="11"/>
    </location>
</feature>
<dbReference type="Proteomes" id="UP000201822">
    <property type="component" value="Segment"/>
</dbReference>
<evidence type="ECO:0000259" key="8">
    <source>
        <dbReference type="Pfam" id="PF00729"/>
    </source>
</evidence>
<dbReference type="KEGG" id="vg:16079211"/>
<dbReference type="Gene3D" id="2.60.120.20">
    <property type="match status" value="1"/>
</dbReference>
<name>S4WHA6_9TOMB</name>
<organism evidence="9 10">
    <name type="scientific">Thin paspalum asymptomatic virus</name>
    <dbReference type="NCBI Taxonomy" id="1352511"/>
    <lineage>
        <taxon>Viruses</taxon>
        <taxon>Riboviria</taxon>
        <taxon>Orthornavirae</taxon>
        <taxon>Kitrinoviricota</taxon>
        <taxon>Tolucaviricetes</taxon>
        <taxon>Tolivirales</taxon>
        <taxon>Tombusviridae</taxon>
        <taxon>Procedovirinae</taxon>
        <taxon>Panicovirus</taxon>
        <taxon>Panicovirus paspali</taxon>
    </lineage>
</organism>
<evidence type="ECO:0000256" key="2">
    <source>
        <dbReference type="ARBA" id="ARBA00007446"/>
    </source>
</evidence>
<dbReference type="OrthoDB" id="19970at10239"/>
<comment type="similarity">
    <text evidence="2">Belongs to the icosahedral plant coat protein family.</text>
</comment>
<reference evidence="9 10" key="1">
    <citation type="journal article" date="2013" name="Virus Res.">
        <title>Infectious transcripts of an asymptomatic panicovirus identified from a metagenomic survey.</title>
        <authorList>
            <person name="Scheets K."/>
        </authorList>
    </citation>
    <scope>NUCLEOTIDE SEQUENCE [LARGE SCALE GENOMIC DNA]</scope>
    <source>
        <strain evidence="9 10">2005</strain>
    </source>
</reference>
<keyword evidence="5" id="KW-0946">Virion</keyword>
<dbReference type="RefSeq" id="YP_008219061.1">
    <property type="nucleotide sequence ID" value="NC_021705.2"/>
</dbReference>
<evidence type="ECO:0000256" key="1">
    <source>
        <dbReference type="ARBA" id="ARBA00004328"/>
    </source>
</evidence>
<evidence type="ECO:0000256" key="7">
    <source>
        <dbReference type="SAM" id="MobiDB-lite"/>
    </source>
</evidence>
<dbReference type="Pfam" id="PF00729">
    <property type="entry name" value="Viral_coat"/>
    <property type="match status" value="1"/>
</dbReference>
<evidence type="ECO:0000256" key="3">
    <source>
        <dbReference type="ARBA" id="ARBA00018091"/>
    </source>
</evidence>
<keyword evidence="4 9" id="KW-0167">Capsid protein</keyword>
<dbReference type="GO" id="GO:0039617">
    <property type="term" value="C:T=3 icosahedral viral capsid"/>
    <property type="evidence" value="ECO:0007669"/>
    <property type="project" value="UniProtKB-KW"/>
</dbReference>
<feature type="domain" description="Icosahedral viral capsid protein S" evidence="8">
    <location>
        <begin position="34"/>
        <end position="237"/>
    </location>
</feature>
<evidence type="ECO:0000313" key="9">
    <source>
        <dbReference type="EMBL" id="AGO96558.1"/>
    </source>
</evidence>
<dbReference type="InterPro" id="IPR029053">
    <property type="entry name" value="Viral_coat"/>
</dbReference>
<dbReference type="InterPro" id="IPR000937">
    <property type="entry name" value="Capsid_prot_S-dom_vir"/>
</dbReference>
<evidence type="ECO:0000256" key="5">
    <source>
        <dbReference type="ARBA" id="ARBA00022844"/>
    </source>
</evidence>
<dbReference type="EMBL" id="JX848617">
    <property type="protein sequence ID" value="AGO96558.1"/>
    <property type="molecule type" value="Genomic_RNA"/>
</dbReference>
<proteinExistence type="inferred from homology"/>
<evidence type="ECO:0000256" key="4">
    <source>
        <dbReference type="ARBA" id="ARBA00022561"/>
    </source>
</evidence>
<feature type="region of interest" description="Disordered" evidence="7">
    <location>
        <begin position="1"/>
        <end position="37"/>
    </location>
</feature>
<dbReference type="GeneID" id="16079211"/>
<dbReference type="GO" id="GO:0005198">
    <property type="term" value="F:structural molecule activity"/>
    <property type="evidence" value="ECO:0007669"/>
    <property type="project" value="InterPro"/>
</dbReference>
<evidence type="ECO:0000256" key="6">
    <source>
        <dbReference type="ARBA" id="ARBA00023060"/>
    </source>
</evidence>
<accession>S4WHA6</accession>